<dbReference type="SUPFAM" id="SSF52540">
    <property type="entry name" value="P-loop containing nucleoside triphosphate hydrolases"/>
    <property type="match status" value="1"/>
</dbReference>
<proteinExistence type="predicted"/>
<sequence>MTAPLLNRASHRPRPGLTVLGELAFGLARAHELCGPARRSLALIVAGALSGPVIWIAPAWGGDRIYPDAAQRFLAPGRLILVRPTRAEDLLWSAEEALRAGAVPLVVADLPEPPGLTSVRRLHLAAETGGEGRGAAPLGLILTPGAGGAPGVESRWHMAPRHAPGRSAWHLERRRARTAPPRAWTLEDRAGRLSLASAAPERA</sequence>
<evidence type="ECO:0000256" key="1">
    <source>
        <dbReference type="SAM" id="MobiDB-lite"/>
    </source>
</evidence>
<evidence type="ECO:0000313" key="2">
    <source>
        <dbReference type="EMBL" id="MEX5727156.1"/>
    </source>
</evidence>
<dbReference type="InterPro" id="IPR027417">
    <property type="entry name" value="P-loop_NTPase"/>
</dbReference>
<dbReference type="EMBL" id="JBEHHI010000001">
    <property type="protein sequence ID" value="MEX5727156.1"/>
    <property type="molecule type" value="Genomic_DNA"/>
</dbReference>
<keyword evidence="3" id="KW-1185">Reference proteome</keyword>
<dbReference type="RefSeq" id="WP_125408080.1">
    <property type="nucleotide sequence ID" value="NZ_JBEHHI010000001.1"/>
</dbReference>
<dbReference type="Gene3D" id="3.40.50.300">
    <property type="entry name" value="P-loop containing nucleotide triphosphate hydrolases"/>
    <property type="match status" value="1"/>
</dbReference>
<comment type="caution">
    <text evidence="2">The sequence shown here is derived from an EMBL/GenBank/DDBJ whole genome shotgun (WGS) entry which is preliminary data.</text>
</comment>
<name>A0ABV3XPA9_9RHOB</name>
<reference evidence="2 3" key="1">
    <citation type="submission" date="2024-06" db="EMBL/GenBank/DDBJ databases">
        <title>Genome of Rhodovulum iodosum, a marine photoferrotroph.</title>
        <authorList>
            <person name="Bianchini G."/>
            <person name="Nikeleit V."/>
            <person name="Kappler A."/>
            <person name="Bryce C."/>
            <person name="Sanchez-Baracaldo P."/>
        </authorList>
    </citation>
    <scope>NUCLEOTIDE SEQUENCE [LARGE SCALE GENOMIC DNA]</scope>
    <source>
        <strain evidence="2 3">UT/N1</strain>
    </source>
</reference>
<gene>
    <name evidence="2" type="ORF">Ga0609869_000509</name>
</gene>
<dbReference type="Proteomes" id="UP001560019">
    <property type="component" value="Unassembled WGS sequence"/>
</dbReference>
<accession>A0ABV3XPA9</accession>
<organism evidence="2 3">
    <name type="scientific">Rhodovulum iodosum</name>
    <dbReference type="NCBI Taxonomy" id="68291"/>
    <lineage>
        <taxon>Bacteria</taxon>
        <taxon>Pseudomonadati</taxon>
        <taxon>Pseudomonadota</taxon>
        <taxon>Alphaproteobacteria</taxon>
        <taxon>Rhodobacterales</taxon>
        <taxon>Paracoccaceae</taxon>
        <taxon>Rhodovulum</taxon>
    </lineage>
</organism>
<feature type="region of interest" description="Disordered" evidence="1">
    <location>
        <begin position="163"/>
        <end position="183"/>
    </location>
</feature>
<protein>
    <submittedName>
        <fullName evidence="2">Protein ImuA</fullName>
    </submittedName>
</protein>
<evidence type="ECO:0000313" key="3">
    <source>
        <dbReference type="Proteomes" id="UP001560019"/>
    </source>
</evidence>